<protein>
    <submittedName>
        <fullName evidence="3">Fe/B12 periplasmic-binding domain-containing protein</fullName>
    </submittedName>
</protein>
<organism evidence="3">
    <name type="scientific">Hymenolepis diminuta</name>
    <name type="common">Rat tapeworm</name>
    <dbReference type="NCBI Taxonomy" id="6216"/>
    <lineage>
        <taxon>Eukaryota</taxon>
        <taxon>Metazoa</taxon>
        <taxon>Spiralia</taxon>
        <taxon>Lophotrochozoa</taxon>
        <taxon>Platyhelminthes</taxon>
        <taxon>Cestoda</taxon>
        <taxon>Eucestoda</taxon>
        <taxon>Cyclophyllidea</taxon>
        <taxon>Hymenolepididae</taxon>
        <taxon>Hymenolepis</taxon>
    </lineage>
</organism>
<dbReference type="AlphaFoldDB" id="A0A0R3SP96"/>
<accession>A0A0R3SP96</accession>
<gene>
    <name evidence="1" type="ORF">HDID_LOCUS6760</name>
</gene>
<sequence length="93" mass="10357">MKGVESLGDLVTEDRLEKLTVILNGGYLFDEGNHDKSIIEQTSDPHYFPALSVLLDASVFLIKYGTTGHENWPLSIPDESQSISLFDPLTFKT</sequence>
<evidence type="ECO:0000313" key="3">
    <source>
        <dbReference type="WBParaSite" id="HDID_0000676201-mRNA-1"/>
    </source>
</evidence>
<reference evidence="1 2" key="2">
    <citation type="submission" date="2018-11" db="EMBL/GenBank/DDBJ databases">
        <authorList>
            <consortium name="Pathogen Informatics"/>
        </authorList>
    </citation>
    <scope>NUCLEOTIDE SEQUENCE [LARGE SCALE GENOMIC DNA]</scope>
</reference>
<evidence type="ECO:0000313" key="2">
    <source>
        <dbReference type="Proteomes" id="UP000274504"/>
    </source>
</evidence>
<dbReference type="Proteomes" id="UP000274504">
    <property type="component" value="Unassembled WGS sequence"/>
</dbReference>
<proteinExistence type="predicted"/>
<evidence type="ECO:0000313" key="1">
    <source>
        <dbReference type="EMBL" id="VDL59078.1"/>
    </source>
</evidence>
<reference evidence="3" key="1">
    <citation type="submission" date="2017-02" db="UniProtKB">
        <authorList>
            <consortium name="WormBaseParasite"/>
        </authorList>
    </citation>
    <scope>IDENTIFICATION</scope>
</reference>
<dbReference type="WBParaSite" id="HDID_0000676201-mRNA-1">
    <property type="protein sequence ID" value="HDID_0000676201-mRNA-1"/>
    <property type="gene ID" value="HDID_0000676201"/>
</dbReference>
<name>A0A0R3SP96_HYMDI</name>
<dbReference type="EMBL" id="UYSG01010876">
    <property type="protein sequence ID" value="VDL59078.1"/>
    <property type="molecule type" value="Genomic_DNA"/>
</dbReference>